<keyword evidence="3" id="KW-1185">Reference proteome</keyword>
<gene>
    <name evidence="2" type="ORF">SAMN05661010_01502</name>
</gene>
<dbReference type="AlphaFoldDB" id="A0A1G9JK59"/>
<sequence length="150" mass="16110">MFRNVIAGILLLAALVVSGCASVPMGSSEEDLALKKFPTPPQDMAGLYVYRDSFMGKALKKTISLDGKLLGETANGVYFYEVVEPGEHSLSTESEFSDNSLSFVADAGENYFVEQYIKMGVFVGGAGLEMVNEAEGMNAVRECCRLAASQ</sequence>
<dbReference type="PIRSF" id="PIRSF012335">
    <property type="entry name" value="UCP012335"/>
    <property type="match status" value="1"/>
</dbReference>
<reference evidence="2 3" key="1">
    <citation type="submission" date="2016-10" db="EMBL/GenBank/DDBJ databases">
        <authorList>
            <person name="de Groot N.N."/>
        </authorList>
    </citation>
    <scope>NUCLEOTIDE SEQUENCE [LARGE SCALE GENOMIC DNA]</scope>
    <source>
        <strain evidence="2 3">DSM 14789</strain>
    </source>
</reference>
<dbReference type="STRING" id="119000.SAMN05661010_01502"/>
<organism evidence="2 3">
    <name type="scientific">Modicisalibacter muralis</name>
    <dbReference type="NCBI Taxonomy" id="119000"/>
    <lineage>
        <taxon>Bacteria</taxon>
        <taxon>Pseudomonadati</taxon>
        <taxon>Pseudomonadota</taxon>
        <taxon>Gammaproteobacteria</taxon>
        <taxon>Oceanospirillales</taxon>
        <taxon>Halomonadaceae</taxon>
        <taxon>Modicisalibacter</taxon>
    </lineage>
</organism>
<dbReference type="InterPro" id="IPR016596">
    <property type="entry name" value="UCP012335"/>
</dbReference>
<dbReference type="EMBL" id="FNGI01000003">
    <property type="protein sequence ID" value="SDL37878.1"/>
    <property type="molecule type" value="Genomic_DNA"/>
</dbReference>
<dbReference type="PROSITE" id="PS51257">
    <property type="entry name" value="PROKAR_LIPOPROTEIN"/>
    <property type="match status" value="1"/>
</dbReference>
<protein>
    <recommendedName>
        <fullName evidence="1">DUF2846 domain-containing protein</fullName>
    </recommendedName>
</protein>
<evidence type="ECO:0000259" key="1">
    <source>
        <dbReference type="Pfam" id="PF11008"/>
    </source>
</evidence>
<evidence type="ECO:0000313" key="2">
    <source>
        <dbReference type="EMBL" id="SDL37878.1"/>
    </source>
</evidence>
<dbReference type="Proteomes" id="UP000198654">
    <property type="component" value="Unassembled WGS sequence"/>
</dbReference>
<dbReference type="Pfam" id="PF11008">
    <property type="entry name" value="DUF2846"/>
    <property type="match status" value="1"/>
</dbReference>
<accession>A0A1G9JK59</accession>
<feature type="domain" description="DUF2846" evidence="1">
    <location>
        <begin position="42"/>
        <end position="126"/>
    </location>
</feature>
<name>A0A1G9JK59_9GAMM</name>
<dbReference type="RefSeq" id="WP_089727132.1">
    <property type="nucleotide sequence ID" value="NZ_FNGI01000003.1"/>
</dbReference>
<proteinExistence type="predicted"/>
<dbReference type="InterPro" id="IPR022548">
    <property type="entry name" value="DUF2846"/>
</dbReference>
<evidence type="ECO:0000313" key="3">
    <source>
        <dbReference type="Proteomes" id="UP000198654"/>
    </source>
</evidence>
<dbReference type="OrthoDB" id="7375569at2"/>